<evidence type="ECO:0000313" key="2">
    <source>
        <dbReference type="EMBL" id="ASS93775.1"/>
    </source>
</evidence>
<dbReference type="Proteomes" id="UP000214618">
    <property type="component" value="Chromosome"/>
</dbReference>
<reference evidence="2 3" key="1">
    <citation type="submission" date="2016-10" db="EMBL/GenBank/DDBJ databases">
        <title>The whole genome sequencing and assembly of Bacillus simplex DSM 1321 strain.</title>
        <authorList>
            <person name="Park M.-K."/>
            <person name="Lee Y.-J."/>
            <person name="Yi H."/>
            <person name="Bahn Y.-S."/>
            <person name="Kim J.F."/>
            <person name="Lee D.-W."/>
        </authorList>
    </citation>
    <scope>NUCLEOTIDE SEQUENCE [LARGE SCALE GENOMIC DNA]</scope>
    <source>
        <strain evidence="2 3">DSM 1321</strain>
    </source>
</reference>
<dbReference type="AlphaFoldDB" id="A0A223EFC4"/>
<evidence type="ECO:0008006" key="4">
    <source>
        <dbReference type="Google" id="ProtNLM"/>
    </source>
</evidence>
<protein>
    <recommendedName>
        <fullName evidence="4">DUF4352 domain-containing protein</fullName>
    </recommendedName>
</protein>
<keyword evidence="1" id="KW-0472">Membrane</keyword>
<proteinExistence type="predicted"/>
<sequence>MKKIGVLFGVIVIIGIALYFILAQPKLVADLLGTGEDKKVILVTLENTGFRDIQLLDIHVNGTEKPDIVKLQVNKTGKGFTITDTFDDPGYEFMDYDSIAIEPEKVVNKNKEEIVSVYALTIKHSVEVHSLTVSYKYLGKEFEEIARID</sequence>
<dbReference type="EMBL" id="CP017704">
    <property type="protein sequence ID" value="ASS93775.1"/>
    <property type="molecule type" value="Genomic_DNA"/>
</dbReference>
<dbReference type="RefSeq" id="WP_063232387.1">
    <property type="nucleotide sequence ID" value="NZ_BCVO01000002.1"/>
</dbReference>
<accession>A0A223EFC4</accession>
<dbReference type="OrthoDB" id="2474144at2"/>
<evidence type="ECO:0000256" key="1">
    <source>
        <dbReference type="SAM" id="Phobius"/>
    </source>
</evidence>
<feature type="transmembrane region" description="Helical" evidence="1">
    <location>
        <begin position="6"/>
        <end position="23"/>
    </location>
</feature>
<organism evidence="2 3">
    <name type="scientific">Peribacillus simplex NBRC 15720 = DSM 1321</name>
    <dbReference type="NCBI Taxonomy" id="1349754"/>
    <lineage>
        <taxon>Bacteria</taxon>
        <taxon>Bacillati</taxon>
        <taxon>Bacillota</taxon>
        <taxon>Bacilli</taxon>
        <taxon>Bacillales</taxon>
        <taxon>Bacillaceae</taxon>
        <taxon>Peribacillus</taxon>
    </lineage>
</organism>
<name>A0A223EFC4_9BACI</name>
<gene>
    <name evidence="2" type="ORF">BS1321_07200</name>
</gene>
<evidence type="ECO:0000313" key="3">
    <source>
        <dbReference type="Proteomes" id="UP000214618"/>
    </source>
</evidence>
<keyword evidence="1" id="KW-0812">Transmembrane</keyword>
<keyword evidence="1" id="KW-1133">Transmembrane helix</keyword>
<dbReference type="GeneID" id="56472517"/>